<keyword evidence="5 6" id="KW-0472">Membrane</keyword>
<evidence type="ECO:0000313" key="9">
    <source>
        <dbReference type="EMBL" id="MBP2055159.1"/>
    </source>
</evidence>
<dbReference type="InterPro" id="IPR049399">
    <property type="entry name" value="BDLP-like_hel"/>
</dbReference>
<dbReference type="Gene3D" id="3.40.50.300">
    <property type="entry name" value="P-loop containing nucleotide triphosphate hydrolases"/>
    <property type="match status" value="1"/>
</dbReference>
<feature type="transmembrane region" description="Helical" evidence="6">
    <location>
        <begin position="548"/>
        <end position="567"/>
    </location>
</feature>
<protein>
    <recommendedName>
        <fullName evidence="11">G domain-containing protein</fullName>
    </recommendedName>
</protein>
<evidence type="ECO:0000256" key="6">
    <source>
        <dbReference type="SAM" id="Phobius"/>
    </source>
</evidence>
<dbReference type="RefSeq" id="WP_159400030.1">
    <property type="nucleotide sequence ID" value="NZ_CP016279.1"/>
</dbReference>
<evidence type="ECO:0000259" key="7">
    <source>
        <dbReference type="Pfam" id="PF00350"/>
    </source>
</evidence>
<organism evidence="9 10">
    <name type="scientific">Streptomyces griseochromogenes</name>
    <dbReference type="NCBI Taxonomy" id="68214"/>
    <lineage>
        <taxon>Bacteria</taxon>
        <taxon>Bacillati</taxon>
        <taxon>Actinomycetota</taxon>
        <taxon>Actinomycetes</taxon>
        <taxon>Kitasatosporales</taxon>
        <taxon>Streptomycetaceae</taxon>
        <taxon>Streptomyces</taxon>
    </lineage>
</organism>
<sequence>MAQHTSSTLAEMMQQGAERATGEAGVAIDGLAALARGLEMKETASRLETTALQLRSDTFNLMVMGRFKNGKSTLLNALLGGTTQPVDLAGHQGPMIVDDLPATATLTGVRYADEPYIKAWSFEGKSESWSLDRYLRESTLDIDEQESERRFRHIREFEMGFPARLCKAGVIVYDSPGLDEHPTRTKVTQEATQRCDAAVLVYRSDVLMGQNELMNASDLVREGTRIFTVVNLFHSRAADDRLKGFVWNRYVRDQLGGPAWAGQELASRDIYFVDAERARRGVYGNDPELVEASGLAELERRLGDFLLRDRHHVHLKRYTTQATHLAQSVDQHIGQRVKAARTDQTRLREAYAGMLPTLSAIRSRPAKLPALFARYRAEAEAALTTSLTGRIAAMRDGLADHVEGVEVKLGKMLGVLQQKKAAATIAEAVQQYITDHLSAWADAEAQDLLGPLLKHLADDIEVEIAAIGREFDALHLELTGWEVAPGGKPLVGTTERVLAAVAGFALGGLGGAVAGGAAGWRGAAGGAGGALGAAVVLGMLGVSPAAPIVIPAVLAASLLGSMGAAGLNLEKRLKRRAVEDADTGLRDLPVQLGPQLTERVRAGFEELESLVTHEITTTIEEEENNIRSMVEDNQRDQDERDQALTRLSEAKTSVAGHLVQLQKALTTAQQV</sequence>
<evidence type="ECO:0000259" key="8">
    <source>
        <dbReference type="Pfam" id="PF21808"/>
    </source>
</evidence>
<evidence type="ECO:0000256" key="2">
    <source>
        <dbReference type="ARBA" id="ARBA00022741"/>
    </source>
</evidence>
<comment type="caution">
    <text evidence="9">The sequence shown here is derived from an EMBL/GenBank/DDBJ whole genome shotgun (WGS) entry which is preliminary data.</text>
</comment>
<evidence type="ECO:0000256" key="4">
    <source>
        <dbReference type="ARBA" id="ARBA00023134"/>
    </source>
</evidence>
<dbReference type="InterPro" id="IPR027094">
    <property type="entry name" value="Mitofusin_fam"/>
</dbReference>
<dbReference type="InterPro" id="IPR027417">
    <property type="entry name" value="P-loop_NTPase"/>
</dbReference>
<keyword evidence="4" id="KW-0342">GTP-binding</keyword>
<feature type="domain" description="BDLP-like helical" evidence="8">
    <location>
        <begin position="290"/>
        <end position="647"/>
    </location>
</feature>
<keyword evidence="3" id="KW-0378">Hydrolase</keyword>
<feature type="transmembrane region" description="Helical" evidence="6">
    <location>
        <begin position="523"/>
        <end position="542"/>
    </location>
</feature>
<evidence type="ECO:0000256" key="3">
    <source>
        <dbReference type="ARBA" id="ARBA00022801"/>
    </source>
</evidence>
<dbReference type="PANTHER" id="PTHR10465:SF0">
    <property type="entry name" value="SARCALUMENIN"/>
    <property type="match status" value="1"/>
</dbReference>
<dbReference type="Proteomes" id="UP001519309">
    <property type="component" value="Unassembled WGS sequence"/>
</dbReference>
<feature type="domain" description="Dynamin N-terminal" evidence="7">
    <location>
        <begin position="62"/>
        <end position="230"/>
    </location>
</feature>
<proteinExistence type="predicted"/>
<dbReference type="InterPro" id="IPR045063">
    <property type="entry name" value="Dynamin_N"/>
</dbReference>
<evidence type="ECO:0000256" key="5">
    <source>
        <dbReference type="ARBA" id="ARBA00023136"/>
    </source>
</evidence>
<evidence type="ECO:0008006" key="11">
    <source>
        <dbReference type="Google" id="ProtNLM"/>
    </source>
</evidence>
<accession>A0ABS4M6W1</accession>
<evidence type="ECO:0000313" key="10">
    <source>
        <dbReference type="Proteomes" id="UP001519309"/>
    </source>
</evidence>
<dbReference type="EMBL" id="JAGGLP010000027">
    <property type="protein sequence ID" value="MBP2055159.1"/>
    <property type="molecule type" value="Genomic_DNA"/>
</dbReference>
<dbReference type="Pfam" id="PF00350">
    <property type="entry name" value="Dynamin_N"/>
    <property type="match status" value="1"/>
</dbReference>
<evidence type="ECO:0000256" key="1">
    <source>
        <dbReference type="ARBA" id="ARBA00004370"/>
    </source>
</evidence>
<reference evidence="9 10" key="1">
    <citation type="submission" date="2021-03" db="EMBL/GenBank/DDBJ databases">
        <title>Genomic Encyclopedia of Type Strains, Phase IV (KMG-IV): sequencing the most valuable type-strain genomes for metagenomic binning, comparative biology and taxonomic classification.</title>
        <authorList>
            <person name="Goeker M."/>
        </authorList>
    </citation>
    <scope>NUCLEOTIDE SEQUENCE [LARGE SCALE GENOMIC DNA]</scope>
    <source>
        <strain evidence="9 10">DSM 40499</strain>
    </source>
</reference>
<dbReference type="Pfam" id="PF21808">
    <property type="entry name" value="Dynamin-like_hel_bact"/>
    <property type="match status" value="1"/>
</dbReference>
<keyword evidence="10" id="KW-1185">Reference proteome</keyword>
<keyword evidence="2" id="KW-0547">Nucleotide-binding</keyword>
<comment type="subcellular location">
    <subcellularLocation>
        <location evidence="1">Membrane</location>
    </subcellularLocation>
</comment>
<keyword evidence="6" id="KW-1133">Transmembrane helix</keyword>
<name>A0ABS4M6W1_9ACTN</name>
<gene>
    <name evidence="9" type="ORF">J2Z21_008172</name>
</gene>
<keyword evidence="6" id="KW-0812">Transmembrane</keyword>
<dbReference type="SUPFAM" id="SSF52540">
    <property type="entry name" value="P-loop containing nucleoside triphosphate hydrolases"/>
    <property type="match status" value="1"/>
</dbReference>
<dbReference type="PANTHER" id="PTHR10465">
    <property type="entry name" value="TRANSMEMBRANE GTPASE FZO1"/>
    <property type="match status" value="1"/>
</dbReference>
<feature type="transmembrane region" description="Helical" evidence="6">
    <location>
        <begin position="497"/>
        <end position="516"/>
    </location>
</feature>